<sequence>LLFLLVAIASFLSFFVPRVYLKHSISSQSRVRSAYTLSSPDHTPQGLLLLLLIIKSRIMWSEKLIVKKPS</sequence>
<reference evidence="1" key="1">
    <citation type="submission" date="2015-12" db="EMBL/GenBank/DDBJ databases">
        <title>Gene expression during late stages of embryo sac development: a critical building block for successful pollen-pistil interactions.</title>
        <authorList>
            <person name="Liu Y."/>
            <person name="Joly V."/>
            <person name="Sabar M."/>
            <person name="Matton D.P."/>
        </authorList>
    </citation>
    <scope>NUCLEOTIDE SEQUENCE</scope>
</reference>
<dbReference type="AlphaFoldDB" id="A0A0V0GSP8"/>
<protein>
    <submittedName>
        <fullName evidence="1">Putative ovule protein</fullName>
    </submittedName>
</protein>
<evidence type="ECO:0000313" key="1">
    <source>
        <dbReference type="EMBL" id="JAP10251.1"/>
    </source>
</evidence>
<proteinExistence type="predicted"/>
<name>A0A0V0GSP8_SOLCH</name>
<organism evidence="1">
    <name type="scientific">Solanum chacoense</name>
    <name type="common">Chaco potato</name>
    <dbReference type="NCBI Taxonomy" id="4108"/>
    <lineage>
        <taxon>Eukaryota</taxon>
        <taxon>Viridiplantae</taxon>
        <taxon>Streptophyta</taxon>
        <taxon>Embryophyta</taxon>
        <taxon>Tracheophyta</taxon>
        <taxon>Spermatophyta</taxon>
        <taxon>Magnoliopsida</taxon>
        <taxon>eudicotyledons</taxon>
        <taxon>Gunneridae</taxon>
        <taxon>Pentapetalae</taxon>
        <taxon>asterids</taxon>
        <taxon>lamiids</taxon>
        <taxon>Solanales</taxon>
        <taxon>Solanaceae</taxon>
        <taxon>Solanoideae</taxon>
        <taxon>Solaneae</taxon>
        <taxon>Solanum</taxon>
    </lineage>
</organism>
<dbReference type="EMBL" id="GEDG01033442">
    <property type="protein sequence ID" value="JAP10251.1"/>
    <property type="molecule type" value="Transcribed_RNA"/>
</dbReference>
<feature type="non-terminal residue" evidence="1">
    <location>
        <position position="1"/>
    </location>
</feature>
<accession>A0A0V0GSP8</accession>